<dbReference type="EC" id="4.2.1.47" evidence="3"/>
<gene>
    <name evidence="6" type="ORF">LCGC14_0141000</name>
</gene>
<evidence type="ECO:0000313" key="6">
    <source>
        <dbReference type="EMBL" id="KKN98859.1"/>
    </source>
</evidence>
<keyword evidence="4" id="KW-0456">Lyase</keyword>
<dbReference type="InterPro" id="IPR016040">
    <property type="entry name" value="NAD(P)-bd_dom"/>
</dbReference>
<accession>A0A0F9V4F7</accession>
<dbReference type="InterPro" id="IPR036291">
    <property type="entry name" value="NAD(P)-bd_dom_sf"/>
</dbReference>
<comment type="caution">
    <text evidence="6">The sequence shown here is derived from an EMBL/GenBank/DDBJ whole genome shotgun (WGS) entry which is preliminary data.</text>
</comment>
<dbReference type="Pfam" id="PF16363">
    <property type="entry name" value="GDP_Man_Dehyd"/>
    <property type="match status" value="1"/>
</dbReference>
<name>A0A0F9V4F7_9ZZZZ</name>
<evidence type="ECO:0000256" key="3">
    <source>
        <dbReference type="ARBA" id="ARBA00011989"/>
    </source>
</evidence>
<protein>
    <recommendedName>
        <fullName evidence="3">GDP-mannose 4,6-dehydratase</fullName>
        <ecNumber evidence="3">4.2.1.47</ecNumber>
    </recommendedName>
</protein>
<dbReference type="InterPro" id="IPR006368">
    <property type="entry name" value="GDP_Man_deHydtase"/>
</dbReference>
<dbReference type="GO" id="GO:0042351">
    <property type="term" value="P:'de novo' GDP-L-fucose biosynthetic process"/>
    <property type="evidence" value="ECO:0007669"/>
    <property type="project" value="TreeGrafter"/>
</dbReference>
<dbReference type="PANTHER" id="PTHR43715">
    <property type="entry name" value="GDP-MANNOSE 4,6-DEHYDRATASE"/>
    <property type="match status" value="1"/>
</dbReference>
<comment type="similarity">
    <text evidence="2">Belongs to the NAD(P)-dependent epimerase/dehydratase family. GDP-mannose 4,6-dehydratase subfamily.</text>
</comment>
<dbReference type="Gene3D" id="3.90.25.10">
    <property type="entry name" value="UDP-galactose 4-epimerase, domain 1"/>
    <property type="match status" value="1"/>
</dbReference>
<evidence type="ECO:0000256" key="2">
    <source>
        <dbReference type="ARBA" id="ARBA00009263"/>
    </source>
</evidence>
<proteinExistence type="inferred from homology"/>
<evidence type="ECO:0000256" key="4">
    <source>
        <dbReference type="ARBA" id="ARBA00023239"/>
    </source>
</evidence>
<organism evidence="6">
    <name type="scientific">marine sediment metagenome</name>
    <dbReference type="NCBI Taxonomy" id="412755"/>
    <lineage>
        <taxon>unclassified sequences</taxon>
        <taxon>metagenomes</taxon>
        <taxon>ecological metagenomes</taxon>
    </lineage>
</organism>
<dbReference type="AlphaFoldDB" id="A0A0F9V4F7"/>
<dbReference type="SUPFAM" id="SSF51735">
    <property type="entry name" value="NAD(P)-binding Rossmann-fold domains"/>
    <property type="match status" value="1"/>
</dbReference>
<sequence>MKNKTSFILGCTGQDGSYLSELLLEKGYEVYGLIRRSSVDTTERIAHIIHRPNFHLVEGDITDASCMYRLISGIQPTEVYNLAAMSHVGVSFDQPITTCQIDAVGPLNVLEAIRQTSPKSKYYQASTSELFGNTDIAPQSERSEMIPNSPYAVAKLYAHHLTGLYRRAYGIFACAGILFNHESQRRGEAFVTRKITKYVASLQKWMDCHEGFPRKDVDVIPLFLGNIEAKRDWSHAIDMVNGMWLMMQHDVADDYVLGSGETHSVREFLEVAFNTIGLDYRDYFEVDPKFFRPVDVNLLQADPSKAREVLGWKPTIGFGEMIDQMVQSDYGVLINA</sequence>
<dbReference type="EMBL" id="LAZR01000049">
    <property type="protein sequence ID" value="KKN98859.1"/>
    <property type="molecule type" value="Genomic_DNA"/>
</dbReference>
<dbReference type="CDD" id="cd05260">
    <property type="entry name" value="GDP_MD_SDR_e"/>
    <property type="match status" value="1"/>
</dbReference>
<comment type="cofactor">
    <cofactor evidence="1">
        <name>NADP(+)</name>
        <dbReference type="ChEBI" id="CHEBI:58349"/>
    </cofactor>
</comment>
<dbReference type="GO" id="GO:0008446">
    <property type="term" value="F:GDP-mannose 4,6-dehydratase activity"/>
    <property type="evidence" value="ECO:0007669"/>
    <property type="project" value="UniProtKB-EC"/>
</dbReference>
<reference evidence="6" key="1">
    <citation type="journal article" date="2015" name="Nature">
        <title>Complex archaea that bridge the gap between prokaryotes and eukaryotes.</title>
        <authorList>
            <person name="Spang A."/>
            <person name="Saw J.H."/>
            <person name="Jorgensen S.L."/>
            <person name="Zaremba-Niedzwiedzka K."/>
            <person name="Martijn J."/>
            <person name="Lind A.E."/>
            <person name="van Eijk R."/>
            <person name="Schleper C."/>
            <person name="Guy L."/>
            <person name="Ettema T.J."/>
        </authorList>
    </citation>
    <scope>NUCLEOTIDE SEQUENCE</scope>
</reference>
<dbReference type="Gene3D" id="3.40.50.720">
    <property type="entry name" value="NAD(P)-binding Rossmann-like Domain"/>
    <property type="match status" value="1"/>
</dbReference>
<evidence type="ECO:0000259" key="5">
    <source>
        <dbReference type="Pfam" id="PF16363"/>
    </source>
</evidence>
<dbReference type="FunFam" id="3.40.50.720:FF:000924">
    <property type="entry name" value="GDP-mannose 4,6 dehydratase"/>
    <property type="match status" value="1"/>
</dbReference>
<evidence type="ECO:0000256" key="1">
    <source>
        <dbReference type="ARBA" id="ARBA00001937"/>
    </source>
</evidence>
<feature type="domain" description="NAD(P)-binding" evidence="5">
    <location>
        <begin position="7"/>
        <end position="325"/>
    </location>
</feature>
<dbReference type="PANTHER" id="PTHR43715:SF1">
    <property type="entry name" value="GDP-MANNOSE 4,6 DEHYDRATASE"/>
    <property type="match status" value="1"/>
</dbReference>